<accession>A0A845ABD6</accession>
<dbReference type="AlphaFoldDB" id="A0A845ABD6"/>
<feature type="compositionally biased region" description="Basic residues" evidence="1">
    <location>
        <begin position="377"/>
        <end position="390"/>
    </location>
</feature>
<sequence length="478" mass="50832">MATPYGRDGKQPAGGSNPISAHPAFPALVALWFAALLGLGSLVLPLSLFERVVSLTGLANILPPAAPPLGGTAKFAIAFAAAIAGCLGGWILGRRLSTQPSAHHDELQEMRRRNLEAKKAREPFYASRELGEEGFGGAEASADDFADVPDPALPSEEAFWQEAVPSSIVPDHSDGIDAEIAEFSEIEPEEPAPQVDDAAFEPEFQPQSDVPQDEEEQASSLEKTTELDELGLVQLAERLGQAIEARRHWLHEKQQEVLQKQDAPAPQSAQSEQTISLGNDLLAAEAEEAKMAMAAYFNRPDAEATSGVTAEPASATTQYGQSPAADHGESILDSLSVPATQDDKPRDFEASLDNSMEPMAEGQRLSLVSSSDDLPAKRRPLVRLKTKPRKNPAPNESVAASPAVDADKAGSGDSAALEKQPSPETRPFDPPAHMQPPATTATEPSADEPRAESSGDRAETERVLRAALEKLQRMSGAA</sequence>
<keyword evidence="2" id="KW-0812">Transmembrane</keyword>
<feature type="region of interest" description="Disordered" evidence="1">
    <location>
        <begin position="205"/>
        <end position="228"/>
    </location>
</feature>
<dbReference type="Proteomes" id="UP000460561">
    <property type="component" value="Unassembled WGS sequence"/>
</dbReference>
<evidence type="ECO:0000313" key="4">
    <source>
        <dbReference type="Proteomes" id="UP000460561"/>
    </source>
</evidence>
<feature type="region of interest" description="Disordered" evidence="1">
    <location>
        <begin position="255"/>
        <end position="274"/>
    </location>
</feature>
<feature type="transmembrane region" description="Helical" evidence="2">
    <location>
        <begin position="27"/>
        <end position="49"/>
    </location>
</feature>
<keyword evidence="4" id="KW-1185">Reference proteome</keyword>
<proteinExistence type="predicted"/>
<keyword evidence="2" id="KW-1133">Transmembrane helix</keyword>
<reference evidence="3 4" key="1">
    <citation type="submission" date="2019-12" db="EMBL/GenBank/DDBJ databases">
        <title>Genomic-based taxomic classification of the family Erythrobacteraceae.</title>
        <authorList>
            <person name="Xu L."/>
        </authorList>
    </citation>
    <scope>NUCLEOTIDE SEQUENCE [LARGE SCALE GENOMIC DNA]</scope>
    <source>
        <strain evidence="3 4">DSM 18604</strain>
    </source>
</reference>
<dbReference type="OrthoDB" id="7505157at2"/>
<organism evidence="3 4">
    <name type="scientific">Altericroceibacterium indicum</name>
    <dbReference type="NCBI Taxonomy" id="374177"/>
    <lineage>
        <taxon>Bacteria</taxon>
        <taxon>Pseudomonadati</taxon>
        <taxon>Pseudomonadota</taxon>
        <taxon>Alphaproteobacteria</taxon>
        <taxon>Sphingomonadales</taxon>
        <taxon>Erythrobacteraceae</taxon>
        <taxon>Altericroceibacterium</taxon>
    </lineage>
</organism>
<name>A0A845ABD6_9SPHN</name>
<gene>
    <name evidence="3" type="ORF">GRI39_09710</name>
</gene>
<feature type="compositionally biased region" description="Basic and acidic residues" evidence="1">
    <location>
        <begin position="447"/>
        <end position="463"/>
    </location>
</feature>
<dbReference type="RefSeq" id="WP_160739503.1">
    <property type="nucleotide sequence ID" value="NZ_WTYQ01000003.1"/>
</dbReference>
<keyword evidence="2" id="KW-0472">Membrane</keyword>
<feature type="region of interest" description="Disordered" evidence="1">
    <location>
        <begin position="303"/>
        <end position="463"/>
    </location>
</feature>
<comment type="caution">
    <text evidence="3">The sequence shown here is derived from an EMBL/GenBank/DDBJ whole genome shotgun (WGS) entry which is preliminary data.</text>
</comment>
<dbReference type="EMBL" id="WTYQ01000003">
    <property type="protein sequence ID" value="MXP26311.1"/>
    <property type="molecule type" value="Genomic_DNA"/>
</dbReference>
<evidence type="ECO:0000256" key="1">
    <source>
        <dbReference type="SAM" id="MobiDB-lite"/>
    </source>
</evidence>
<evidence type="ECO:0000313" key="3">
    <source>
        <dbReference type="EMBL" id="MXP26311.1"/>
    </source>
</evidence>
<protein>
    <submittedName>
        <fullName evidence="3">Uncharacterized protein</fullName>
    </submittedName>
</protein>
<evidence type="ECO:0000256" key="2">
    <source>
        <dbReference type="SAM" id="Phobius"/>
    </source>
</evidence>
<feature type="transmembrane region" description="Helical" evidence="2">
    <location>
        <begin position="69"/>
        <end position="92"/>
    </location>
</feature>